<dbReference type="InterPro" id="IPR007525">
    <property type="entry name" value="FrhB_FdhB_C"/>
</dbReference>
<evidence type="ECO:0000256" key="5">
    <source>
        <dbReference type="ARBA" id="ARBA00023004"/>
    </source>
</evidence>
<evidence type="ECO:0000256" key="1">
    <source>
        <dbReference type="ARBA" id="ARBA00004606"/>
    </source>
</evidence>
<dbReference type="PROSITE" id="PS51379">
    <property type="entry name" value="4FE4S_FER_2"/>
    <property type="match status" value="2"/>
</dbReference>
<keyword evidence="8" id="KW-0325">Glycoprotein</keyword>
<evidence type="ECO:0000256" key="4">
    <source>
        <dbReference type="ARBA" id="ARBA00022723"/>
    </source>
</evidence>
<dbReference type="GO" id="GO:0046872">
    <property type="term" value="F:metal ion binding"/>
    <property type="evidence" value="ECO:0007669"/>
    <property type="project" value="UniProtKB-KW"/>
</dbReference>
<evidence type="ECO:0000256" key="7">
    <source>
        <dbReference type="ARBA" id="ARBA00023136"/>
    </source>
</evidence>
<dbReference type="Pfam" id="PF04432">
    <property type="entry name" value="FrhB_FdhB_C"/>
    <property type="match status" value="1"/>
</dbReference>
<reference evidence="10" key="1">
    <citation type="submission" date="2020-10" db="EMBL/GenBank/DDBJ databases">
        <authorList>
            <person name="Gilroy R."/>
        </authorList>
    </citation>
    <scope>NUCLEOTIDE SEQUENCE</scope>
    <source>
        <strain evidence="10">B1-3475</strain>
    </source>
</reference>
<evidence type="ECO:0000259" key="9">
    <source>
        <dbReference type="PROSITE" id="PS51379"/>
    </source>
</evidence>
<dbReference type="AlphaFoldDB" id="A0A9D9HM55"/>
<gene>
    <name evidence="10" type="ORF">IAC08_08330</name>
</gene>
<dbReference type="EMBL" id="JADIMK010000087">
    <property type="protein sequence ID" value="MBO8456387.1"/>
    <property type="molecule type" value="Genomic_DNA"/>
</dbReference>
<dbReference type="SUPFAM" id="SSF54862">
    <property type="entry name" value="4Fe-4S ferredoxins"/>
    <property type="match status" value="1"/>
</dbReference>
<feature type="non-terminal residue" evidence="10">
    <location>
        <position position="582"/>
    </location>
</feature>
<evidence type="ECO:0000256" key="6">
    <source>
        <dbReference type="ARBA" id="ARBA00023014"/>
    </source>
</evidence>
<dbReference type="Pfam" id="PF02485">
    <property type="entry name" value="Branch"/>
    <property type="match status" value="1"/>
</dbReference>
<keyword evidence="3" id="KW-0808">Transferase</keyword>
<keyword evidence="5" id="KW-0408">Iron</keyword>
<dbReference type="Pfam" id="PF12838">
    <property type="entry name" value="Fer4_7"/>
    <property type="match status" value="1"/>
</dbReference>
<evidence type="ECO:0000256" key="3">
    <source>
        <dbReference type="ARBA" id="ARBA00022679"/>
    </source>
</evidence>
<dbReference type="InterPro" id="IPR052977">
    <property type="entry name" value="Polyferredoxin-like_ET"/>
</dbReference>
<keyword evidence="7" id="KW-0472">Membrane</keyword>
<proteinExistence type="predicted"/>
<dbReference type="PROSITE" id="PS00198">
    <property type="entry name" value="4FE4S_FER_1"/>
    <property type="match status" value="2"/>
</dbReference>
<feature type="domain" description="4Fe-4S ferredoxin-type" evidence="9">
    <location>
        <begin position="319"/>
        <end position="348"/>
    </location>
</feature>
<keyword evidence="6" id="KW-0411">Iron-sulfur</keyword>
<comment type="subcellular location">
    <subcellularLocation>
        <location evidence="1">Membrane</location>
        <topology evidence="1">Single-pass type II membrane protein</topology>
    </subcellularLocation>
</comment>
<dbReference type="PANTHER" id="PTHR43193">
    <property type="match status" value="1"/>
</dbReference>
<dbReference type="InterPro" id="IPR017896">
    <property type="entry name" value="4Fe4S_Fe-S-bd"/>
</dbReference>
<evidence type="ECO:0000313" key="10">
    <source>
        <dbReference type="EMBL" id="MBO8456387.1"/>
    </source>
</evidence>
<feature type="domain" description="4Fe-4S ferredoxin-type" evidence="9">
    <location>
        <begin position="285"/>
        <end position="314"/>
    </location>
</feature>
<dbReference type="InterPro" id="IPR017900">
    <property type="entry name" value="4Fe4S_Fe_S_CS"/>
</dbReference>
<dbReference type="PANTHER" id="PTHR43193:SF2">
    <property type="entry name" value="POLYFERREDOXIN PROTEIN FWDF"/>
    <property type="match status" value="1"/>
</dbReference>
<comment type="caution">
    <text evidence="10">The sequence shown here is derived from an EMBL/GenBank/DDBJ whole genome shotgun (WGS) entry which is preliminary data.</text>
</comment>
<dbReference type="GO" id="GO:0051536">
    <property type="term" value="F:iron-sulfur cluster binding"/>
    <property type="evidence" value="ECO:0007669"/>
    <property type="project" value="UniProtKB-KW"/>
</dbReference>
<evidence type="ECO:0000256" key="8">
    <source>
        <dbReference type="ARBA" id="ARBA00023180"/>
    </source>
</evidence>
<reference evidence="10" key="2">
    <citation type="journal article" date="2021" name="PeerJ">
        <title>Extensive microbial diversity within the chicken gut microbiome revealed by metagenomics and culture.</title>
        <authorList>
            <person name="Gilroy R."/>
            <person name="Ravi A."/>
            <person name="Getino M."/>
            <person name="Pursley I."/>
            <person name="Horton D.L."/>
            <person name="Alikhan N.F."/>
            <person name="Baker D."/>
            <person name="Gharbi K."/>
            <person name="Hall N."/>
            <person name="Watson M."/>
            <person name="Adriaenssens E.M."/>
            <person name="Foster-Nyarko E."/>
            <person name="Jarju S."/>
            <person name="Secka A."/>
            <person name="Antonio M."/>
            <person name="Oren A."/>
            <person name="Chaudhuri R.R."/>
            <person name="La Ragione R."/>
            <person name="Hildebrand F."/>
            <person name="Pallen M.J."/>
        </authorList>
    </citation>
    <scope>NUCLEOTIDE SEQUENCE</scope>
    <source>
        <strain evidence="10">B1-3475</strain>
    </source>
</reference>
<accession>A0A9D9HM55</accession>
<evidence type="ECO:0000256" key="2">
    <source>
        <dbReference type="ARBA" id="ARBA00022676"/>
    </source>
</evidence>
<keyword evidence="2" id="KW-0328">Glycosyltransferase</keyword>
<organism evidence="10 11">
    <name type="scientific">Candidatus Cryptobacteroides intestinigallinarum</name>
    <dbReference type="NCBI Taxonomy" id="2840767"/>
    <lineage>
        <taxon>Bacteria</taxon>
        <taxon>Pseudomonadati</taxon>
        <taxon>Bacteroidota</taxon>
        <taxon>Bacteroidia</taxon>
        <taxon>Bacteroidales</taxon>
        <taxon>Candidatus Cryptobacteroides</taxon>
    </lineage>
</organism>
<dbReference type="InterPro" id="IPR003406">
    <property type="entry name" value="Glyco_trans_14"/>
</dbReference>
<keyword evidence="4" id="KW-0479">Metal-binding</keyword>
<dbReference type="GO" id="GO:0016757">
    <property type="term" value="F:glycosyltransferase activity"/>
    <property type="evidence" value="ECO:0007669"/>
    <property type="project" value="UniProtKB-KW"/>
</dbReference>
<evidence type="ECO:0000313" key="11">
    <source>
        <dbReference type="Proteomes" id="UP000823617"/>
    </source>
</evidence>
<name>A0A9D9HM55_9BACT</name>
<dbReference type="Gene3D" id="3.30.70.20">
    <property type="match status" value="1"/>
</dbReference>
<dbReference type="GO" id="GO:0016020">
    <property type="term" value="C:membrane"/>
    <property type="evidence" value="ECO:0007669"/>
    <property type="project" value="UniProtKB-SubCell"/>
</dbReference>
<protein>
    <submittedName>
        <fullName evidence="10">Coenzyme F420 hydrogenase/dehydrogenase, beta subunit C-terminal domain</fullName>
    </submittedName>
</protein>
<sequence length="582" mass="66665">MKHAFLIIAHGDYDILEMEISLLDHERSDIYILIDKKSPMPSLPGPGKKMKGGLFFLKERIDIRWGASSQIKAEMLLFSAAHANGPYAYYHLLSGVDLPIKPIGTILSFFDGHQGKEFVEFSSIDRSNYLPRVMQWHFNTWQIRDPSYRWTRADRRRNSLEKKADKYLRRRREDFMKGCNWVSITEEFCSYLLQHKRHIRRRYRYTLAADEIFLHTLLWQSPFKDKIYSPDNDSSGSMREIDWTRGNPHVWGSAPEDLDILLSSGNMFARKFSSRFIETAKEIYARLRHYDEYCCGCTACESICPHGAITMKPDGMGFLYPSVDSSRCVDCGLCEKVCGFNRRIASEGAESNQQFYAIRHRDLDEIRRSRSGAAFPAVSDLIIRDGGVVYGAAFDSGFNVVHRRAATLEERDCFRGSKYVQSDMRGVFRQVRKDLSDGLTVLFSGTPCQVDGLRNYICKRLSEKLYLADIVCHGVPAPAVWKGYLDHLEKKEGDKMTSADFRDKEKLGWSVMSECFTFSGGKKIYSDSFSCLFIKDLISRPACSVCPYADTRRPGDITFGDFWGWEHAVPGFNADDRGVSLV</sequence>
<dbReference type="Proteomes" id="UP000823617">
    <property type="component" value="Unassembled WGS sequence"/>
</dbReference>